<dbReference type="Pfam" id="PF00719">
    <property type="entry name" value="Pyrophosphatase"/>
    <property type="match status" value="1"/>
</dbReference>
<dbReference type="GO" id="GO:0005737">
    <property type="term" value="C:cytoplasm"/>
    <property type="evidence" value="ECO:0007669"/>
    <property type="project" value="InterPro"/>
</dbReference>
<comment type="caution">
    <text evidence="7">The sequence shown here is derived from an EMBL/GenBank/DDBJ whole genome shotgun (WGS) entry which is preliminary data.</text>
</comment>
<dbReference type="Proteomes" id="UP000050430">
    <property type="component" value="Unassembled WGS sequence"/>
</dbReference>
<accession>A0A0P6WS74</accession>
<evidence type="ECO:0000313" key="8">
    <source>
        <dbReference type="Proteomes" id="UP000050430"/>
    </source>
</evidence>
<keyword evidence="8" id="KW-1185">Reference proteome</keyword>
<reference evidence="7 8" key="1">
    <citation type="submission" date="2015-07" db="EMBL/GenBank/DDBJ databases">
        <title>Genome sequence of Leptolinea tardivitalis DSM 16556.</title>
        <authorList>
            <person name="Hemp J."/>
            <person name="Ward L.M."/>
            <person name="Pace L.A."/>
            <person name="Fischer W.W."/>
        </authorList>
    </citation>
    <scope>NUCLEOTIDE SEQUENCE [LARGE SCALE GENOMIC DNA]</scope>
    <source>
        <strain evidence="7 8">YMTK-2</strain>
    </source>
</reference>
<dbReference type="GO" id="GO:0004427">
    <property type="term" value="F:inorganic diphosphate phosphatase activity"/>
    <property type="evidence" value="ECO:0007669"/>
    <property type="project" value="UniProtKB-EC"/>
</dbReference>
<dbReference type="EC" id="3.6.1.1" evidence="2"/>
<dbReference type="InterPro" id="IPR039519">
    <property type="entry name" value="YokE-like_PH"/>
</dbReference>
<keyword evidence="4" id="KW-0378">Hydrolase</keyword>
<dbReference type="AlphaFoldDB" id="A0A0P6WS74"/>
<dbReference type="EMBL" id="LGCK01000010">
    <property type="protein sequence ID" value="KPL71804.1"/>
    <property type="molecule type" value="Genomic_DNA"/>
</dbReference>
<evidence type="ECO:0000256" key="2">
    <source>
        <dbReference type="ARBA" id="ARBA00012146"/>
    </source>
</evidence>
<dbReference type="GO" id="GO:0006796">
    <property type="term" value="P:phosphate-containing compound metabolic process"/>
    <property type="evidence" value="ECO:0007669"/>
    <property type="project" value="InterPro"/>
</dbReference>
<dbReference type="GO" id="GO:0000287">
    <property type="term" value="F:magnesium ion binding"/>
    <property type="evidence" value="ECO:0007669"/>
    <property type="project" value="InterPro"/>
</dbReference>
<evidence type="ECO:0000256" key="1">
    <source>
        <dbReference type="ARBA" id="ARBA00001946"/>
    </source>
</evidence>
<keyword evidence="5" id="KW-0460">Magnesium</keyword>
<proteinExistence type="predicted"/>
<dbReference type="Pfam" id="PF14470">
    <property type="entry name" value="bPH_3"/>
    <property type="match status" value="1"/>
</dbReference>
<dbReference type="RefSeq" id="WP_062420446.1">
    <property type="nucleotide sequence ID" value="NZ_BBYA01000002.1"/>
</dbReference>
<name>A0A0P6WS74_9CHLR</name>
<dbReference type="STRING" id="229920.ADM99_10250"/>
<sequence>MEETIFDIEMSQPGRPTGQYYSTEQNQLRLARILYPEIVLPFDIGFLPNTITSQGDPLQVILLGNASHPPKTQVPARILGGVQTNGTPPFLLAVSVADDNFKAVTSYTDLSDPQRTELSRYFQPSKDGAITWLDTKTIKPIIKESARNFRLINKAGFQPASQPTWKPVDSHHHITGYDETEHYTPAEYTFFQLPYHIQHYVSEHLADDERILYALYRPPMRSLKHKSWLGREKINAGVLILTTQRLIQLVELVPLGDSGVRYGFNAKIGPLERLISFKCDQIGEEVMLLQTSWEASKGVEILEWEAPLYSRSALLEMTEILAKFLPQNINPKTLRRAVISHPTDLPALVDPASNNPQLENSLNQHFSEILHTLLKPDEIAFAWALWPSWYENTGFARVLIVTDNRALVISESELKNDSKQEYPLTQIATLEYAGSIIHSHICFNIIEKETSRSIQLNFPYPAEGAFHKCFEAMRRCMAVLPLCDNDK</sequence>
<dbReference type="OrthoDB" id="5187599at2"/>
<dbReference type="InterPro" id="IPR036649">
    <property type="entry name" value="Pyrophosphatase_sf"/>
</dbReference>
<evidence type="ECO:0000256" key="4">
    <source>
        <dbReference type="ARBA" id="ARBA00022801"/>
    </source>
</evidence>
<feature type="domain" description="YokE-like PH" evidence="6">
    <location>
        <begin position="393"/>
        <end position="450"/>
    </location>
</feature>
<evidence type="ECO:0000259" key="6">
    <source>
        <dbReference type="Pfam" id="PF14470"/>
    </source>
</evidence>
<protein>
    <recommendedName>
        <fullName evidence="2">inorganic diphosphatase</fullName>
        <ecNumber evidence="2">3.6.1.1</ecNumber>
    </recommendedName>
</protein>
<dbReference type="PATRIC" id="fig|229920.5.peg.1960"/>
<evidence type="ECO:0000256" key="5">
    <source>
        <dbReference type="ARBA" id="ARBA00022842"/>
    </source>
</evidence>
<comment type="cofactor">
    <cofactor evidence="1">
        <name>Mg(2+)</name>
        <dbReference type="ChEBI" id="CHEBI:18420"/>
    </cofactor>
</comment>
<dbReference type="Gene3D" id="3.90.80.10">
    <property type="entry name" value="Inorganic pyrophosphatase"/>
    <property type="match status" value="1"/>
</dbReference>
<dbReference type="SUPFAM" id="SSF50324">
    <property type="entry name" value="Inorganic pyrophosphatase"/>
    <property type="match status" value="1"/>
</dbReference>
<evidence type="ECO:0000256" key="3">
    <source>
        <dbReference type="ARBA" id="ARBA00022723"/>
    </source>
</evidence>
<organism evidence="7 8">
    <name type="scientific">Leptolinea tardivitalis</name>
    <dbReference type="NCBI Taxonomy" id="229920"/>
    <lineage>
        <taxon>Bacteria</taxon>
        <taxon>Bacillati</taxon>
        <taxon>Chloroflexota</taxon>
        <taxon>Anaerolineae</taxon>
        <taxon>Anaerolineales</taxon>
        <taxon>Anaerolineaceae</taxon>
        <taxon>Leptolinea</taxon>
    </lineage>
</organism>
<dbReference type="InterPro" id="IPR008162">
    <property type="entry name" value="Pyrophosphatase"/>
</dbReference>
<gene>
    <name evidence="7" type="ORF">ADM99_10250</name>
</gene>
<evidence type="ECO:0000313" key="7">
    <source>
        <dbReference type="EMBL" id="KPL71804.1"/>
    </source>
</evidence>
<keyword evidence="3" id="KW-0479">Metal-binding</keyword>